<dbReference type="GO" id="GO:0005990">
    <property type="term" value="P:lactose catabolic process"/>
    <property type="evidence" value="ECO:0007669"/>
    <property type="project" value="TreeGrafter"/>
</dbReference>
<evidence type="ECO:0000256" key="6">
    <source>
        <dbReference type="ARBA" id="ARBA00012756"/>
    </source>
</evidence>
<evidence type="ECO:0000256" key="1">
    <source>
        <dbReference type="ARBA" id="ARBA00001412"/>
    </source>
</evidence>
<dbReference type="InterPro" id="IPR023232">
    <property type="entry name" value="Glyco_hydro_2_AS"/>
</dbReference>
<accession>A0A291QWL2</accession>
<dbReference type="InterPro" id="IPR006102">
    <property type="entry name" value="Ig-like_GH2"/>
</dbReference>
<dbReference type="Pfam" id="PF02836">
    <property type="entry name" value="Glyco_hydro_2_C"/>
    <property type="match status" value="1"/>
</dbReference>
<dbReference type="PROSITE" id="PS00719">
    <property type="entry name" value="GLYCOSYL_HYDROL_F2_1"/>
    <property type="match status" value="1"/>
</dbReference>
<gene>
    <name evidence="14" type="ORF">COR50_14330</name>
</gene>
<evidence type="ECO:0000256" key="11">
    <source>
        <dbReference type="ARBA" id="ARBA00032230"/>
    </source>
</evidence>
<dbReference type="Pfam" id="PF02837">
    <property type="entry name" value="Glyco_hydro_2_N"/>
    <property type="match status" value="1"/>
</dbReference>
<evidence type="ECO:0000256" key="3">
    <source>
        <dbReference type="ARBA" id="ARBA00001959"/>
    </source>
</evidence>
<dbReference type="SUPFAM" id="SSF49303">
    <property type="entry name" value="beta-Galactosidase/glucuronidase domain"/>
    <property type="match status" value="2"/>
</dbReference>
<dbReference type="GO" id="GO:0030246">
    <property type="term" value="F:carbohydrate binding"/>
    <property type="evidence" value="ECO:0007669"/>
    <property type="project" value="InterPro"/>
</dbReference>
<dbReference type="PANTHER" id="PTHR46323">
    <property type="entry name" value="BETA-GALACTOSIDASE"/>
    <property type="match status" value="1"/>
</dbReference>
<dbReference type="InterPro" id="IPR032312">
    <property type="entry name" value="LacZ_4"/>
</dbReference>
<dbReference type="InterPro" id="IPR011013">
    <property type="entry name" value="Gal_mutarotase_sf_dom"/>
</dbReference>
<dbReference type="Gene3D" id="2.80.10.50">
    <property type="match status" value="1"/>
</dbReference>
<dbReference type="InterPro" id="IPR006101">
    <property type="entry name" value="Glyco_hydro_2"/>
</dbReference>
<evidence type="ECO:0000256" key="12">
    <source>
        <dbReference type="RuleBase" id="RU361154"/>
    </source>
</evidence>
<dbReference type="PRINTS" id="PR00132">
    <property type="entry name" value="GLHYDRLASE2"/>
</dbReference>
<feature type="domain" description="Beta galactosidase small chain/" evidence="13">
    <location>
        <begin position="999"/>
        <end position="1275"/>
    </location>
</feature>
<sequence length="1277" mass="144242">MGKFNVCGLNNRWFVFKFIGGQYQFPCGFADCPLFNRDTYHILSVASKRSVIIAFYINIYSLKLDFSMCFLSRFMKPFALLLGGFLLGIQLYGQDLSRQKYYRLVDSRGRVLEVAANAGNNDRILLDAKEKGNIGQAWQLIKLDKDIYQVKMAAATKNIDNGNRRSPNGNPALLWDSDRGNENQHWRFRELSTGKFIVTSIKSGQNLAAKERNGNGYLFQVPADSTDITQLWALEPIKEKLKFPPPFKGEAWEDESIFAVHKEPTHASYIPFPGISSLKSDPSFLDTGTSTRSPWIFSLNGDWKFHWVKQPSERPLDFYKVNFDDQSWKYITVPSNMEMEGYGTPIYTNITYPFKNDPPRVMGAVPADWTAAKEPNPVGSYRKEFELPADWDGKEVFLHFDGVISAMYVWVNGKKVGYSENSFSPAEFNITSFLKPGKNLVAVEVYKYSDGSYLEDQDMTRFSGIHRRVYLMAVPKLHIRDIAVNNQFEDHFSKAILSIDAHVKNSGRKLKSAAYLDASLLDPGGNVAVKFKPVQVDRLQKNWEAAYVLKAEVDQPELWNAEHPVLYNVLLELKDADGNTLEAINIKHGFREVSIRDGQLLLNGEPILLKGVNRHEIHPTLGKAVSVESMLQDIMLMKKHNINTVRTCHYPNDPLWLKLCDAYGLYLIDEANHETHGHQQIAKYPSWQPAIIDRTVRLVERDKNHPAVIIWSLGNEAGGGPNFVAARQAVKNLDTTRPVHYEGMNSVADIESNMYPSVDYIIKRGEADSEKPYFMCEYAHAMGNSVGNLQEYWDAIESHKRLIGGCIWEWVDQGLAVPVPGDASGAVYYAYGGDLGDKPNDGTFSIKGLVTSDRQVKAPLLEVKKVYEYVKFKDAGIVDGKVLLINKYDFTNLSGYQFHWTVLEDGHVIKEGVETLGALQPNKSLMMNLPITKIPWKQGSEYLLNVEVRLGEDQLWAKKGHSVAFEQFSMPVSVANIPPLPITDKADKIHVNENRESVKIFNNSFILEFDKQSGMMKTLKYGNQSYVTNTDEGLQLDIYRAMLDNDHTGDWGQAYDTRKLGFDHPSFKLVEMQVQERGSVVYVHTNMEATTNSGFSLQVRLDYTVNADGNIAVSATVVPATTRYFIPRIGLKMALQGDLNLATWYGRGPQENYIDRETSAPLGIYHLPVSKMIEPYEKPQSMGNREDLRWLQLTNPESKKGIRVVTRSKMSFSALHVSEIDLGTAAHLYQLHPGKTTYLHLDAYQMGVGNGSCGPIQLPKYLVPDNTCHLSFIIQPI</sequence>
<dbReference type="InterPro" id="IPR050347">
    <property type="entry name" value="Bact_Beta-galactosidase"/>
</dbReference>
<evidence type="ECO:0000256" key="7">
    <source>
        <dbReference type="ARBA" id="ARBA00013303"/>
    </source>
</evidence>
<dbReference type="SMART" id="SM01038">
    <property type="entry name" value="Bgal_small_N"/>
    <property type="match status" value="1"/>
</dbReference>
<dbReference type="PROSITE" id="PS50231">
    <property type="entry name" value="RICIN_B_LECTIN"/>
    <property type="match status" value="1"/>
</dbReference>
<dbReference type="InterPro" id="IPR008979">
    <property type="entry name" value="Galactose-bd-like_sf"/>
</dbReference>
<dbReference type="Pfam" id="PF00703">
    <property type="entry name" value="Glyco_hydro_2"/>
    <property type="match status" value="1"/>
</dbReference>
<dbReference type="Proteomes" id="UP000220133">
    <property type="component" value="Chromosome"/>
</dbReference>
<dbReference type="InterPro" id="IPR013783">
    <property type="entry name" value="Ig-like_fold"/>
</dbReference>
<name>A0A291QWL2_9BACT</name>
<evidence type="ECO:0000256" key="4">
    <source>
        <dbReference type="ARBA" id="ARBA00007401"/>
    </source>
</evidence>
<dbReference type="Pfam" id="PF02929">
    <property type="entry name" value="Bgal_small_N"/>
    <property type="match status" value="1"/>
</dbReference>
<keyword evidence="10 12" id="KW-0326">Glycosidase</keyword>
<dbReference type="OrthoDB" id="9801077at2"/>
<evidence type="ECO:0000256" key="10">
    <source>
        <dbReference type="ARBA" id="ARBA00023295"/>
    </source>
</evidence>
<dbReference type="AlphaFoldDB" id="A0A291QWL2"/>
<dbReference type="PANTHER" id="PTHR46323:SF2">
    <property type="entry name" value="BETA-GALACTOSIDASE"/>
    <property type="match status" value="1"/>
</dbReference>
<dbReference type="Gene3D" id="2.60.40.10">
    <property type="entry name" value="Immunoglobulins"/>
    <property type="match status" value="2"/>
</dbReference>
<evidence type="ECO:0000259" key="13">
    <source>
        <dbReference type="SMART" id="SM01038"/>
    </source>
</evidence>
<dbReference type="GO" id="GO:0004565">
    <property type="term" value="F:beta-galactosidase activity"/>
    <property type="evidence" value="ECO:0007669"/>
    <property type="project" value="UniProtKB-EC"/>
</dbReference>
<comment type="cofactor">
    <cofactor evidence="3">
        <name>Na(+)</name>
        <dbReference type="ChEBI" id="CHEBI:29101"/>
    </cofactor>
</comment>
<dbReference type="FunFam" id="3.20.20.80:FF:000018">
    <property type="entry name" value="Beta-galactosidase"/>
    <property type="match status" value="1"/>
</dbReference>
<dbReference type="GO" id="GO:0009341">
    <property type="term" value="C:beta-galactosidase complex"/>
    <property type="evidence" value="ECO:0007669"/>
    <property type="project" value="InterPro"/>
</dbReference>
<dbReference type="RefSeq" id="WP_098194618.1">
    <property type="nucleotide sequence ID" value="NZ_CP023777.1"/>
</dbReference>
<dbReference type="Pfam" id="PF16353">
    <property type="entry name" value="LacZ_4"/>
    <property type="match status" value="1"/>
</dbReference>
<evidence type="ECO:0000256" key="9">
    <source>
        <dbReference type="ARBA" id="ARBA00022837"/>
    </source>
</evidence>
<dbReference type="Gene3D" id="3.20.20.80">
    <property type="entry name" value="Glycosidases"/>
    <property type="match status" value="1"/>
</dbReference>
<dbReference type="EMBL" id="CP023777">
    <property type="protein sequence ID" value="ATL48244.1"/>
    <property type="molecule type" value="Genomic_DNA"/>
</dbReference>
<dbReference type="SUPFAM" id="SSF50370">
    <property type="entry name" value="Ricin B-like lectins"/>
    <property type="match status" value="1"/>
</dbReference>
<dbReference type="InterPro" id="IPR036156">
    <property type="entry name" value="Beta-gal/glucu_dom_sf"/>
</dbReference>
<comment type="similarity">
    <text evidence="4 12">Belongs to the glycosyl hydrolase 2 family.</text>
</comment>
<dbReference type="SUPFAM" id="SSF74650">
    <property type="entry name" value="Galactose mutarotase-like"/>
    <property type="match status" value="1"/>
</dbReference>
<dbReference type="InterPro" id="IPR004199">
    <property type="entry name" value="B-gal_small/dom_5"/>
</dbReference>
<protein>
    <recommendedName>
        <fullName evidence="7 12">Beta-galactosidase</fullName>
        <ecNumber evidence="6 12">3.2.1.23</ecNumber>
    </recommendedName>
    <alternativeName>
        <fullName evidence="11 12">Lactase</fullName>
    </alternativeName>
</protein>
<dbReference type="InterPro" id="IPR006103">
    <property type="entry name" value="Glyco_hydro_2_cat"/>
</dbReference>
<reference evidence="14 15" key="1">
    <citation type="submission" date="2017-10" db="EMBL/GenBank/DDBJ databases">
        <title>Paenichitinophaga pekingensis gen. nov., sp. nov., isolated from activated sludge.</title>
        <authorList>
            <person name="Jin D."/>
            <person name="Kong X."/>
            <person name="Deng Y."/>
            <person name="Bai Z."/>
        </authorList>
    </citation>
    <scope>NUCLEOTIDE SEQUENCE [LARGE SCALE GENOMIC DNA]</scope>
    <source>
        <strain evidence="14 15">13</strain>
    </source>
</reference>
<comment type="catalytic activity">
    <reaction evidence="1 12">
        <text>Hydrolysis of terminal non-reducing beta-D-galactose residues in beta-D-galactosides.</text>
        <dbReference type="EC" id="3.2.1.23"/>
    </reaction>
</comment>
<proteinExistence type="inferred from homology"/>
<evidence type="ECO:0000313" key="15">
    <source>
        <dbReference type="Proteomes" id="UP000220133"/>
    </source>
</evidence>
<comment type="cofactor">
    <cofactor evidence="2">
        <name>Ca(2+)</name>
        <dbReference type="ChEBI" id="CHEBI:29108"/>
    </cofactor>
</comment>
<dbReference type="EC" id="3.2.1.23" evidence="6 12"/>
<evidence type="ECO:0000313" key="14">
    <source>
        <dbReference type="EMBL" id="ATL48244.1"/>
    </source>
</evidence>
<evidence type="ECO:0000256" key="5">
    <source>
        <dbReference type="ARBA" id="ARBA00011245"/>
    </source>
</evidence>
<dbReference type="CDD" id="cd00161">
    <property type="entry name" value="beta-trefoil_Ricin-like"/>
    <property type="match status" value="1"/>
</dbReference>
<evidence type="ECO:0000256" key="2">
    <source>
        <dbReference type="ARBA" id="ARBA00001913"/>
    </source>
</evidence>
<evidence type="ECO:0000256" key="8">
    <source>
        <dbReference type="ARBA" id="ARBA00022801"/>
    </source>
</evidence>
<dbReference type="Gene3D" id="2.60.120.260">
    <property type="entry name" value="Galactose-binding domain-like"/>
    <property type="match status" value="1"/>
</dbReference>
<dbReference type="SUPFAM" id="SSF51445">
    <property type="entry name" value="(Trans)glycosidases"/>
    <property type="match status" value="1"/>
</dbReference>
<dbReference type="SUPFAM" id="SSF49785">
    <property type="entry name" value="Galactose-binding domain-like"/>
    <property type="match status" value="1"/>
</dbReference>
<dbReference type="InterPro" id="IPR017853">
    <property type="entry name" value="GH"/>
</dbReference>
<comment type="subunit">
    <text evidence="5">Monomer.</text>
</comment>
<dbReference type="InterPro" id="IPR006104">
    <property type="entry name" value="Glyco_hydro_2_N"/>
</dbReference>
<keyword evidence="9" id="KW-0106">Calcium</keyword>
<keyword evidence="8 12" id="KW-0378">Hydrolase</keyword>
<dbReference type="KEGG" id="cbae:COR50_14330"/>
<dbReference type="InterPro" id="IPR023230">
    <property type="entry name" value="Glyco_hydro_2_CS"/>
</dbReference>
<dbReference type="PROSITE" id="PS00608">
    <property type="entry name" value="GLYCOSYL_HYDROL_F2_2"/>
    <property type="match status" value="1"/>
</dbReference>
<organism evidence="14 15">
    <name type="scientific">Chitinophaga caeni</name>
    <dbReference type="NCBI Taxonomy" id="2029983"/>
    <lineage>
        <taxon>Bacteria</taxon>
        <taxon>Pseudomonadati</taxon>
        <taxon>Bacteroidota</taxon>
        <taxon>Chitinophagia</taxon>
        <taxon>Chitinophagales</taxon>
        <taxon>Chitinophagaceae</taxon>
        <taxon>Chitinophaga</taxon>
    </lineage>
</organism>
<dbReference type="InterPro" id="IPR014718">
    <property type="entry name" value="GH-type_carb-bd"/>
</dbReference>
<keyword evidence="15" id="KW-1185">Reference proteome</keyword>
<dbReference type="Gene3D" id="2.70.98.10">
    <property type="match status" value="1"/>
</dbReference>
<dbReference type="InterPro" id="IPR035992">
    <property type="entry name" value="Ricin_B-like_lectins"/>
</dbReference>